<evidence type="ECO:0000313" key="1">
    <source>
        <dbReference type="EMBL" id="GAA5481219.1"/>
    </source>
</evidence>
<name>A0ABP9UPI3_9BACT</name>
<reference evidence="1 2" key="1">
    <citation type="submission" date="2024-02" db="EMBL/GenBank/DDBJ databases">
        <title>Haloferula sargassicola NBRC 104335.</title>
        <authorList>
            <person name="Ichikawa N."/>
            <person name="Katano-Makiyama Y."/>
            <person name="Hidaka K."/>
        </authorList>
    </citation>
    <scope>NUCLEOTIDE SEQUENCE [LARGE SCALE GENOMIC DNA]</scope>
    <source>
        <strain evidence="1 2">NBRC 104335</strain>
    </source>
</reference>
<evidence type="ECO:0000313" key="2">
    <source>
        <dbReference type="Proteomes" id="UP001476282"/>
    </source>
</evidence>
<comment type="caution">
    <text evidence="1">The sequence shown here is derived from an EMBL/GenBank/DDBJ whole genome shotgun (WGS) entry which is preliminary data.</text>
</comment>
<accession>A0ABP9UPI3</accession>
<dbReference type="EMBL" id="BAABRI010000002">
    <property type="protein sequence ID" value="GAA5481219.1"/>
    <property type="molecule type" value="Genomic_DNA"/>
</dbReference>
<proteinExistence type="predicted"/>
<protein>
    <submittedName>
        <fullName evidence="1">Uncharacterized protein</fullName>
    </submittedName>
</protein>
<keyword evidence="2" id="KW-1185">Reference proteome</keyword>
<dbReference type="Proteomes" id="UP001476282">
    <property type="component" value="Unassembled WGS sequence"/>
</dbReference>
<sequence>MPGPESARYDLSETRKRALIKLIKESKPMPKR</sequence>
<gene>
    <name evidence="1" type="ORF">Hsar01_00426</name>
</gene>
<organism evidence="1 2">
    <name type="scientific">Haloferula sargassicola</name>
    <dbReference type="NCBI Taxonomy" id="490096"/>
    <lineage>
        <taxon>Bacteria</taxon>
        <taxon>Pseudomonadati</taxon>
        <taxon>Verrucomicrobiota</taxon>
        <taxon>Verrucomicrobiia</taxon>
        <taxon>Verrucomicrobiales</taxon>
        <taxon>Verrucomicrobiaceae</taxon>
        <taxon>Haloferula</taxon>
    </lineage>
</organism>